<evidence type="ECO:0000256" key="1">
    <source>
        <dbReference type="ARBA" id="ARBA00022679"/>
    </source>
</evidence>
<dbReference type="EC" id="2.3.1.-" evidence="4"/>
<protein>
    <submittedName>
        <fullName evidence="4">GNAT family acetyltransferase</fullName>
        <ecNumber evidence="4">2.3.1.-</ecNumber>
    </submittedName>
</protein>
<keyword evidence="2 4" id="KW-0012">Acyltransferase</keyword>
<dbReference type="NCBIfam" id="NF002959">
    <property type="entry name" value="PRK03624.1"/>
    <property type="match status" value="1"/>
</dbReference>
<dbReference type="InterPro" id="IPR050832">
    <property type="entry name" value="Bact_Acetyltransf"/>
</dbReference>
<gene>
    <name evidence="4" type="ORF">KAK11_16750</name>
</gene>
<dbReference type="CDD" id="cd04301">
    <property type="entry name" value="NAT_SF"/>
    <property type="match status" value="1"/>
</dbReference>
<feature type="domain" description="N-acetyltransferase" evidence="3">
    <location>
        <begin position="7"/>
        <end position="154"/>
    </location>
</feature>
<dbReference type="SUPFAM" id="SSF55729">
    <property type="entry name" value="Acyl-CoA N-acyltransferases (Nat)"/>
    <property type="match status" value="1"/>
</dbReference>
<dbReference type="PROSITE" id="PS51186">
    <property type="entry name" value="GNAT"/>
    <property type="match status" value="1"/>
</dbReference>
<dbReference type="Pfam" id="PF00583">
    <property type="entry name" value="Acetyltransf_1"/>
    <property type="match status" value="1"/>
</dbReference>
<evidence type="ECO:0000313" key="5">
    <source>
        <dbReference type="Proteomes" id="UP000672097"/>
    </source>
</evidence>
<sequence length="154" mass="16603">MPQAPGPLIRPFEPQDEAAVIALWHRCGLVRAWNDPAKDIARKLAVQPDLFGVMVDARPGSEAAVLGTVMAGYEGHRGWINYLAVDPAAQRHGLGRALMNWAEARLAEAGCPKINLQVREGNEPVLGFYAAIGFTNDGVVSLGKRLVNDEPPKA</sequence>
<comment type="caution">
    <text evidence="4">The sequence shown here is derived from an EMBL/GenBank/DDBJ whole genome shotgun (WGS) entry which is preliminary data.</text>
</comment>
<keyword evidence="1 4" id="KW-0808">Transferase</keyword>
<dbReference type="EMBL" id="JAGQDG010000006">
    <property type="protein sequence ID" value="MBQ0936979.1"/>
    <property type="molecule type" value="Genomic_DNA"/>
</dbReference>
<dbReference type="InterPro" id="IPR016181">
    <property type="entry name" value="Acyl_CoA_acyltransferase"/>
</dbReference>
<organism evidence="4 5">
    <name type="scientific">Ideonella paludis</name>
    <dbReference type="NCBI Taxonomy" id="1233411"/>
    <lineage>
        <taxon>Bacteria</taxon>
        <taxon>Pseudomonadati</taxon>
        <taxon>Pseudomonadota</taxon>
        <taxon>Betaproteobacteria</taxon>
        <taxon>Burkholderiales</taxon>
        <taxon>Sphaerotilaceae</taxon>
        <taxon>Ideonella</taxon>
    </lineage>
</organism>
<name>A0ABS5E101_9BURK</name>
<accession>A0ABS5E101</accession>
<reference evidence="4 5" key="1">
    <citation type="submission" date="2021-04" db="EMBL/GenBank/DDBJ databases">
        <title>The genome sequence of type strain Ideonella paludis KCTC 32238.</title>
        <authorList>
            <person name="Liu Y."/>
        </authorList>
    </citation>
    <scope>NUCLEOTIDE SEQUENCE [LARGE SCALE GENOMIC DNA]</scope>
    <source>
        <strain evidence="4 5">KCTC 32238</strain>
    </source>
</reference>
<dbReference type="PANTHER" id="PTHR43877">
    <property type="entry name" value="AMINOALKYLPHOSPHONATE N-ACETYLTRANSFERASE-RELATED-RELATED"/>
    <property type="match status" value="1"/>
</dbReference>
<evidence type="ECO:0000256" key="2">
    <source>
        <dbReference type="ARBA" id="ARBA00023315"/>
    </source>
</evidence>
<keyword evidence="5" id="KW-1185">Reference proteome</keyword>
<evidence type="ECO:0000313" key="4">
    <source>
        <dbReference type="EMBL" id="MBQ0936979.1"/>
    </source>
</evidence>
<dbReference type="GO" id="GO:0016746">
    <property type="term" value="F:acyltransferase activity"/>
    <property type="evidence" value="ECO:0007669"/>
    <property type="project" value="UniProtKB-KW"/>
</dbReference>
<dbReference type="InterPro" id="IPR000182">
    <property type="entry name" value="GNAT_dom"/>
</dbReference>
<dbReference type="Gene3D" id="3.40.630.30">
    <property type="match status" value="1"/>
</dbReference>
<proteinExistence type="predicted"/>
<dbReference type="Proteomes" id="UP000672097">
    <property type="component" value="Unassembled WGS sequence"/>
</dbReference>
<evidence type="ECO:0000259" key="3">
    <source>
        <dbReference type="PROSITE" id="PS51186"/>
    </source>
</evidence>
<dbReference type="RefSeq" id="WP_210810378.1">
    <property type="nucleotide sequence ID" value="NZ_JAGQDG010000006.1"/>
</dbReference>